<evidence type="ECO:0000259" key="1">
    <source>
        <dbReference type="Pfam" id="PF00144"/>
    </source>
</evidence>
<keyword evidence="3" id="KW-1185">Reference proteome</keyword>
<dbReference type="PROSITE" id="PS51318">
    <property type="entry name" value="TAT"/>
    <property type="match status" value="1"/>
</dbReference>
<dbReference type="InterPro" id="IPR001466">
    <property type="entry name" value="Beta-lactam-related"/>
</dbReference>
<accession>A0ABU1MN18</accession>
<feature type="domain" description="Beta-lactamase-related" evidence="1">
    <location>
        <begin position="72"/>
        <end position="403"/>
    </location>
</feature>
<dbReference type="Gene3D" id="3.40.710.10">
    <property type="entry name" value="DD-peptidase/beta-lactamase superfamily"/>
    <property type="match status" value="1"/>
</dbReference>
<dbReference type="RefSeq" id="WP_309805523.1">
    <property type="nucleotide sequence ID" value="NZ_JAVDRD010000006.1"/>
</dbReference>
<dbReference type="EMBL" id="JAVDRD010000006">
    <property type="protein sequence ID" value="MDR6511741.1"/>
    <property type="molecule type" value="Genomic_DNA"/>
</dbReference>
<name>A0ABU1MN18_9SPHN</name>
<dbReference type="InterPro" id="IPR050789">
    <property type="entry name" value="Diverse_Enzym_Activities"/>
</dbReference>
<evidence type="ECO:0000313" key="3">
    <source>
        <dbReference type="Proteomes" id="UP001184150"/>
    </source>
</evidence>
<dbReference type="InterPro" id="IPR006311">
    <property type="entry name" value="TAT_signal"/>
</dbReference>
<comment type="caution">
    <text evidence="2">The sequence shown here is derived from an EMBL/GenBank/DDBJ whole genome shotgun (WGS) entry which is preliminary data.</text>
</comment>
<dbReference type="InterPro" id="IPR012338">
    <property type="entry name" value="Beta-lactam/transpept-like"/>
</dbReference>
<dbReference type="PANTHER" id="PTHR43283">
    <property type="entry name" value="BETA-LACTAMASE-RELATED"/>
    <property type="match status" value="1"/>
</dbReference>
<protein>
    <submittedName>
        <fullName evidence="2">CubicO group peptidase (Beta-lactamase class C family)</fullName>
    </submittedName>
</protein>
<organism evidence="2 3">
    <name type="scientific">Novosphingobium capsulatum</name>
    <dbReference type="NCBI Taxonomy" id="13688"/>
    <lineage>
        <taxon>Bacteria</taxon>
        <taxon>Pseudomonadati</taxon>
        <taxon>Pseudomonadota</taxon>
        <taxon>Alphaproteobacteria</taxon>
        <taxon>Sphingomonadales</taxon>
        <taxon>Sphingomonadaceae</taxon>
        <taxon>Novosphingobium</taxon>
    </lineage>
</organism>
<dbReference type="PANTHER" id="PTHR43283:SF3">
    <property type="entry name" value="BETA-LACTAMASE FAMILY PROTEIN (AFU_ORTHOLOGUE AFUA_5G07500)"/>
    <property type="match status" value="1"/>
</dbReference>
<dbReference type="Pfam" id="PF00144">
    <property type="entry name" value="Beta-lactamase"/>
    <property type="match status" value="1"/>
</dbReference>
<reference evidence="2 3" key="1">
    <citation type="submission" date="2023-07" db="EMBL/GenBank/DDBJ databases">
        <title>Sorghum-associated microbial communities from plants grown in Nebraska, USA.</title>
        <authorList>
            <person name="Schachtman D."/>
        </authorList>
    </citation>
    <scope>NUCLEOTIDE SEQUENCE [LARGE SCALE GENOMIC DNA]</scope>
    <source>
        <strain evidence="2 3">DS1027</strain>
    </source>
</reference>
<dbReference type="Proteomes" id="UP001184150">
    <property type="component" value="Unassembled WGS sequence"/>
</dbReference>
<dbReference type="SUPFAM" id="SSF56601">
    <property type="entry name" value="beta-lactamase/transpeptidase-like"/>
    <property type="match status" value="1"/>
</dbReference>
<gene>
    <name evidence="2" type="ORF">J2792_002617</name>
</gene>
<proteinExistence type="predicted"/>
<evidence type="ECO:0000313" key="2">
    <source>
        <dbReference type="EMBL" id="MDR6511741.1"/>
    </source>
</evidence>
<sequence length="437" mass="45668">MTLPQTPALSRRGLLGGAGLLGGGLLLQRWAHAAPTDPRLPAITGLLDDYVRSGKLAGAVATLGWGDAPPEVVARGTGTRGDARPLDENALFRIYSMTKPITGMAAMILIDEGKLGLDQPIADFLPAYAHMNVLVDPAGPVDKVVPATAPITVRQLLTHTAGLGYTIIQTGPIRDAYAAAGIMPYRATRVPLPGFGEVHTAPSLAAFADNLARLPLVYQPGTRWSYSVALDLMGRIIELASGQEFSAFLKARFFDPLGMDSTTFQLAPADVPRFTTNYVVADGRLLPIDGATNSVYLDPPAFPFGGAGLISSPRDYDRFLAMLLGGGVFAGKRVMSQRAVDMGTSNLLPPGASTAGTWIAGHGFGAGGRVGLGDSAGTYGWSGAAGTIGFISKVGGVRGGFFAQFMPSTAYPFDTAFPQAVRSDVRARLLAQHKVAA</sequence>